<dbReference type="GO" id="GO:0016887">
    <property type="term" value="F:ATP hydrolysis activity"/>
    <property type="evidence" value="ECO:0007669"/>
    <property type="project" value="InterPro"/>
</dbReference>
<dbReference type="FunFam" id="3.40.50.300:FF:000152">
    <property type="entry name" value="ATP-binding cassette, sub-family E, member 1"/>
    <property type="match status" value="1"/>
</dbReference>
<dbReference type="GO" id="GO:0045727">
    <property type="term" value="P:positive regulation of translation"/>
    <property type="evidence" value="ECO:0007669"/>
    <property type="project" value="EnsemblFungi"/>
</dbReference>
<dbReference type="SMART" id="SM00382">
    <property type="entry name" value="AAA"/>
    <property type="match status" value="2"/>
</dbReference>
<dbReference type="PROSITE" id="PS00198">
    <property type="entry name" value="4FE4S_FER_1"/>
    <property type="match status" value="1"/>
</dbReference>
<dbReference type="GO" id="GO:0005524">
    <property type="term" value="F:ATP binding"/>
    <property type="evidence" value="ECO:0007669"/>
    <property type="project" value="UniProtKB-KW"/>
</dbReference>
<dbReference type="Gene3D" id="3.40.50.300">
    <property type="entry name" value="P-loop containing nucleotide triphosphate hydrolases"/>
    <property type="match status" value="2"/>
</dbReference>
<feature type="domain" description="4Fe-4S ferredoxin-type" evidence="5">
    <location>
        <begin position="44"/>
        <end position="73"/>
    </location>
</feature>
<dbReference type="GO" id="GO:0042273">
    <property type="term" value="P:ribosomal large subunit biogenesis"/>
    <property type="evidence" value="ECO:0007669"/>
    <property type="project" value="EnsemblFungi"/>
</dbReference>
<dbReference type="PANTHER" id="PTHR19248">
    <property type="entry name" value="ATP-BINDING TRANSPORT PROTEIN-RELATED"/>
    <property type="match status" value="1"/>
</dbReference>
<dbReference type="InterPro" id="IPR017871">
    <property type="entry name" value="ABC_transporter-like_CS"/>
</dbReference>
<dbReference type="InterPro" id="IPR003593">
    <property type="entry name" value="AAA+_ATPase"/>
</dbReference>
<dbReference type="VEuPathDB" id="MicrosporidiaDB:H312_01081"/>
<gene>
    <name evidence="6" type="ORF">H312_01081</name>
</gene>
<reference evidence="6 7" key="2">
    <citation type="submission" date="2014-03" db="EMBL/GenBank/DDBJ databases">
        <title>The Genome Sequence of Anncaliia algerae insect isolate PRA339.</title>
        <authorList>
            <consortium name="The Broad Institute Genome Sequencing Platform"/>
            <consortium name="The Broad Institute Genome Sequencing Center for Infectious Disease"/>
            <person name="Cuomo C."/>
            <person name="Becnel J."/>
            <person name="Sanscrainte N."/>
            <person name="Walker B."/>
            <person name="Young S.K."/>
            <person name="Zeng Q."/>
            <person name="Gargeya S."/>
            <person name="Fitzgerald M."/>
            <person name="Haas B."/>
            <person name="Abouelleil A."/>
            <person name="Alvarado L."/>
            <person name="Arachchi H.M."/>
            <person name="Berlin A.M."/>
            <person name="Chapman S.B."/>
            <person name="Dewar J."/>
            <person name="Goldberg J."/>
            <person name="Griggs A."/>
            <person name="Gujja S."/>
            <person name="Hansen M."/>
            <person name="Howarth C."/>
            <person name="Imamovic A."/>
            <person name="Larimer J."/>
            <person name="McCowan C."/>
            <person name="Murphy C."/>
            <person name="Neiman D."/>
            <person name="Pearson M."/>
            <person name="Priest M."/>
            <person name="Roberts A."/>
            <person name="Saif S."/>
            <person name="Shea T."/>
            <person name="Sisk P."/>
            <person name="Sykes S."/>
            <person name="Wortman J."/>
            <person name="Nusbaum C."/>
            <person name="Birren B."/>
        </authorList>
    </citation>
    <scope>NUCLEOTIDE SEQUENCE [LARGE SCALE GENOMIC DNA]</scope>
    <source>
        <strain evidence="6 7">PRA339</strain>
    </source>
</reference>
<dbReference type="SUPFAM" id="SSF52540">
    <property type="entry name" value="P-loop containing nucleoside triphosphate hydrolases"/>
    <property type="match status" value="2"/>
</dbReference>
<evidence type="ECO:0000259" key="5">
    <source>
        <dbReference type="PROSITE" id="PS51379"/>
    </source>
</evidence>
<dbReference type="GO" id="GO:0006413">
    <property type="term" value="P:translational initiation"/>
    <property type="evidence" value="ECO:0007669"/>
    <property type="project" value="EnsemblFungi"/>
</dbReference>
<organism evidence="6 7">
    <name type="scientific">Anncaliia algerae PRA339</name>
    <dbReference type="NCBI Taxonomy" id="1288291"/>
    <lineage>
        <taxon>Eukaryota</taxon>
        <taxon>Fungi</taxon>
        <taxon>Fungi incertae sedis</taxon>
        <taxon>Microsporidia</taxon>
        <taxon>Tubulinosematoidea</taxon>
        <taxon>Tubulinosematidae</taxon>
        <taxon>Anncaliia</taxon>
    </lineage>
</organism>
<dbReference type="PROSITE" id="PS51379">
    <property type="entry name" value="4FE4S_FER_2"/>
    <property type="match status" value="1"/>
</dbReference>
<dbReference type="InterPro" id="IPR013283">
    <property type="entry name" value="RLI1"/>
</dbReference>
<dbReference type="HOGENOM" id="CLU_017344_4_1_1"/>
<sequence length="597" mass="67578">MKEERPTRLAIVNYDLCKPKDCSFECKKACPVNRIGKPCIEIKPQCNIDEKLCIGCSACAKKCPFGAITIVSLPTSLEKDIVHRYGKNLFKLHRLPVLKKGIITGLVGTNGIGKSTALKILAGIEKPNLGKEVDPGWQSLINYFKGSELHSYFIKLLEEEMKVTVKAQYVDKLPEMLAKKYKNEELKVNEIKEIQEGKDKEILSLLEINQLMEKEVKNLSGGELQRLYICISCLQKSNVYMFDEPTSYLDVKQRINAAKAIRSLSDELVLVVEHDLAILDLMSDIGCVIYGKPGAYGVITKPFSIKNAINIFLDGYIPTENMKFRDAPLKFNKSSMDMEFSVGEVSSYSRLNYEEMEVELKDFKLKINKSEFGTSEIILFLGENGMGKTTFVNVLAGLIKTDKPLPSLNISLKPQKILPKFTGTVREAFLKKIKSSFSNPLFYTDVIKPLNIEYLFDQSVQKLSGGELQRVALVLCLGKPANIYLLDEPSAYLDADQRIMISKIIKRFIYQSKSTCFVVEHDLIVATYLADKVVVFEGQPSKSSEASKIISVEEGMNRFLKNLNITFRREQNTMRPRVNKPESQKDREQKESGKYFF</sequence>
<protein>
    <recommendedName>
        <fullName evidence="8">ABC transporter E family member 2</fullName>
    </recommendedName>
</protein>
<dbReference type="GO" id="GO:0005506">
    <property type="term" value="F:iron ion binding"/>
    <property type="evidence" value="ECO:0007669"/>
    <property type="project" value="EnsemblFungi"/>
</dbReference>
<dbReference type="InterPro" id="IPR007209">
    <property type="entry name" value="RNaseL-inhib-like_metal-bd_dom"/>
</dbReference>
<feature type="domain" description="ABC transporter" evidence="4">
    <location>
        <begin position="76"/>
        <end position="315"/>
    </location>
</feature>
<dbReference type="SUPFAM" id="SSF54862">
    <property type="entry name" value="4Fe-4S ferredoxins"/>
    <property type="match status" value="1"/>
</dbReference>
<keyword evidence="2" id="KW-0067">ATP-binding</keyword>
<dbReference type="Proteomes" id="UP000030655">
    <property type="component" value="Unassembled WGS sequence"/>
</dbReference>
<evidence type="ECO:0008006" key="8">
    <source>
        <dbReference type="Google" id="ProtNLM"/>
    </source>
</evidence>
<dbReference type="Pfam" id="PF00005">
    <property type="entry name" value="ABC_tran"/>
    <property type="match status" value="2"/>
</dbReference>
<dbReference type="AlphaFoldDB" id="A0A059F2L5"/>
<feature type="domain" description="ABC transporter" evidence="4">
    <location>
        <begin position="340"/>
        <end position="563"/>
    </location>
</feature>
<dbReference type="NCBIfam" id="NF009945">
    <property type="entry name" value="PRK13409.1"/>
    <property type="match status" value="1"/>
</dbReference>
<keyword evidence="7" id="KW-1185">Reference proteome</keyword>
<evidence type="ECO:0000256" key="2">
    <source>
        <dbReference type="ARBA" id="ARBA00022840"/>
    </source>
</evidence>
<dbReference type="Pfam" id="PF04068">
    <property type="entry name" value="Fer4_RLI"/>
    <property type="match status" value="1"/>
</dbReference>
<proteinExistence type="predicted"/>
<reference evidence="7" key="1">
    <citation type="submission" date="2013-02" db="EMBL/GenBank/DDBJ databases">
        <authorList>
            <consortium name="The Broad Institute Genome Sequencing Platform"/>
            <person name="Cuomo C."/>
            <person name="Becnel J."/>
            <person name="Sanscrainte N."/>
            <person name="Walker B."/>
            <person name="Young S.K."/>
            <person name="Zeng Q."/>
            <person name="Gargeya S."/>
            <person name="Fitzgerald M."/>
            <person name="Haas B."/>
            <person name="Abouelleil A."/>
            <person name="Alvarado L."/>
            <person name="Arachchi H.M."/>
            <person name="Berlin A.M."/>
            <person name="Chapman S.B."/>
            <person name="Dewar J."/>
            <person name="Goldberg J."/>
            <person name="Griggs A."/>
            <person name="Gujja S."/>
            <person name="Hansen M."/>
            <person name="Howarth C."/>
            <person name="Imamovic A."/>
            <person name="Larimer J."/>
            <person name="McCowan C."/>
            <person name="Murphy C."/>
            <person name="Neiman D."/>
            <person name="Pearson M."/>
            <person name="Priest M."/>
            <person name="Roberts A."/>
            <person name="Saif S."/>
            <person name="Shea T."/>
            <person name="Sisk P."/>
            <person name="Sykes S."/>
            <person name="Wortman J."/>
            <person name="Nusbaum C."/>
            <person name="Birren B."/>
        </authorList>
    </citation>
    <scope>NUCLEOTIDE SEQUENCE [LARGE SCALE GENOMIC DNA]</scope>
    <source>
        <strain evidence="7">PRA339</strain>
    </source>
</reference>
<dbReference type="GO" id="GO:0005634">
    <property type="term" value="C:nucleus"/>
    <property type="evidence" value="ECO:0007669"/>
    <property type="project" value="EnsemblFungi"/>
</dbReference>
<accession>A0A059F2L5</accession>
<evidence type="ECO:0000313" key="7">
    <source>
        <dbReference type="Proteomes" id="UP000030655"/>
    </source>
</evidence>
<evidence type="ECO:0000313" key="6">
    <source>
        <dbReference type="EMBL" id="KCZ81503.1"/>
    </source>
</evidence>
<name>A0A059F2L5_9MICR</name>
<dbReference type="STRING" id="1288291.A0A059F2L5"/>
<feature type="compositionally biased region" description="Basic and acidic residues" evidence="3">
    <location>
        <begin position="579"/>
        <end position="597"/>
    </location>
</feature>
<dbReference type="InterPro" id="IPR003439">
    <property type="entry name" value="ABC_transporter-like_ATP-bd"/>
</dbReference>
<keyword evidence="1" id="KW-0547">Nucleotide-binding</keyword>
<dbReference type="InterPro" id="IPR017900">
    <property type="entry name" value="4Fe4S_Fe_S_CS"/>
</dbReference>
<evidence type="ECO:0000259" key="4">
    <source>
        <dbReference type="PROSITE" id="PS50893"/>
    </source>
</evidence>
<dbReference type="FunFam" id="3.40.50.300:FF:001546">
    <property type="entry name" value="RNase L inhibitor homolog"/>
    <property type="match status" value="1"/>
</dbReference>
<evidence type="ECO:0000256" key="1">
    <source>
        <dbReference type="ARBA" id="ARBA00022741"/>
    </source>
</evidence>
<dbReference type="EMBL" id="KK365141">
    <property type="protein sequence ID" value="KCZ81503.1"/>
    <property type="molecule type" value="Genomic_DNA"/>
</dbReference>
<dbReference type="GO" id="GO:0006415">
    <property type="term" value="P:translational termination"/>
    <property type="evidence" value="ECO:0007669"/>
    <property type="project" value="EnsemblFungi"/>
</dbReference>
<dbReference type="GO" id="GO:0005852">
    <property type="term" value="C:eukaryotic translation initiation factor 3 complex"/>
    <property type="evidence" value="ECO:0007669"/>
    <property type="project" value="EnsemblFungi"/>
</dbReference>
<dbReference type="PRINTS" id="PR01868">
    <property type="entry name" value="ABCEFAMILY"/>
</dbReference>
<dbReference type="Pfam" id="PF00037">
    <property type="entry name" value="Fer4"/>
    <property type="match status" value="1"/>
</dbReference>
<dbReference type="GO" id="GO:0000054">
    <property type="term" value="P:ribosomal subunit export from nucleus"/>
    <property type="evidence" value="ECO:0007669"/>
    <property type="project" value="EnsemblFungi"/>
</dbReference>
<dbReference type="InterPro" id="IPR017896">
    <property type="entry name" value="4Fe4S_Fe-S-bd"/>
</dbReference>
<dbReference type="GO" id="GO:0032790">
    <property type="term" value="P:ribosome disassembly"/>
    <property type="evidence" value="ECO:0007669"/>
    <property type="project" value="EnsemblFungi"/>
</dbReference>
<feature type="region of interest" description="Disordered" evidence="3">
    <location>
        <begin position="571"/>
        <end position="597"/>
    </location>
</feature>
<dbReference type="OrthoDB" id="6593433at2759"/>
<dbReference type="PROSITE" id="PS50893">
    <property type="entry name" value="ABC_TRANSPORTER_2"/>
    <property type="match status" value="2"/>
</dbReference>
<evidence type="ECO:0000256" key="3">
    <source>
        <dbReference type="SAM" id="MobiDB-lite"/>
    </source>
</evidence>
<dbReference type="InterPro" id="IPR027417">
    <property type="entry name" value="P-loop_NTPase"/>
</dbReference>
<dbReference type="PROSITE" id="PS00211">
    <property type="entry name" value="ABC_TRANSPORTER_1"/>
    <property type="match status" value="1"/>
</dbReference>